<evidence type="ECO:0000256" key="7">
    <source>
        <dbReference type="ARBA" id="ARBA00022679"/>
    </source>
</evidence>
<evidence type="ECO:0000256" key="1">
    <source>
        <dbReference type="ARBA" id="ARBA00002274"/>
    </source>
</evidence>
<dbReference type="SUPFAM" id="SSF52540">
    <property type="entry name" value="P-loop containing nucleoside triphosphate hydrolases"/>
    <property type="match status" value="1"/>
</dbReference>
<feature type="binding site" evidence="13">
    <location>
        <begin position="51"/>
        <end position="58"/>
    </location>
    <ligand>
        <name>ATP</name>
        <dbReference type="ChEBI" id="CHEBI:30616"/>
    </ligand>
</feature>
<dbReference type="RefSeq" id="WP_183413273.1">
    <property type="nucleotide sequence ID" value="NZ_JACHYB010000001.1"/>
</dbReference>
<dbReference type="UniPathway" id="UPA00359">
    <property type="reaction ID" value="UER00482"/>
</dbReference>
<dbReference type="GO" id="GO:0009244">
    <property type="term" value="P:lipopolysaccharide core region biosynthetic process"/>
    <property type="evidence" value="ECO:0007669"/>
    <property type="project" value="TreeGrafter"/>
</dbReference>
<gene>
    <name evidence="13" type="primary">lpxK</name>
    <name evidence="14" type="ORF">FHX64_001673</name>
</gene>
<name>A0A7W5DR16_9PORP</name>
<keyword evidence="6 13" id="KW-0441">Lipid A biosynthesis</keyword>
<protein>
    <recommendedName>
        <fullName evidence="4 13">Tetraacyldisaccharide 4'-kinase</fullName>
        <ecNumber evidence="3 13">2.7.1.130</ecNumber>
    </recommendedName>
    <alternativeName>
        <fullName evidence="12 13">Lipid A 4'-kinase</fullName>
    </alternativeName>
</protein>
<proteinExistence type="inferred from homology"/>
<keyword evidence="9 13" id="KW-0418">Kinase</keyword>
<comment type="caution">
    <text evidence="14">The sequence shown here is derived from an EMBL/GenBank/DDBJ whole genome shotgun (WGS) entry which is preliminary data.</text>
</comment>
<evidence type="ECO:0000313" key="14">
    <source>
        <dbReference type="EMBL" id="MBB3187510.1"/>
    </source>
</evidence>
<dbReference type="PANTHER" id="PTHR42724:SF1">
    <property type="entry name" value="TETRAACYLDISACCHARIDE 4'-KINASE, MITOCHONDRIAL-RELATED"/>
    <property type="match status" value="1"/>
</dbReference>
<dbReference type="Pfam" id="PF02606">
    <property type="entry name" value="LpxK"/>
    <property type="match status" value="1"/>
</dbReference>
<comment type="function">
    <text evidence="1 13">Transfers the gamma-phosphate of ATP to the 4'-position of a tetraacyldisaccharide 1-phosphate intermediate (termed DS-1-P) to form tetraacyldisaccharide 1,4'-bis-phosphate (lipid IVA).</text>
</comment>
<dbReference type="GO" id="GO:0005886">
    <property type="term" value="C:plasma membrane"/>
    <property type="evidence" value="ECO:0007669"/>
    <property type="project" value="TreeGrafter"/>
</dbReference>
<keyword evidence="7 13" id="KW-0808">Transferase</keyword>
<dbReference type="InterPro" id="IPR003758">
    <property type="entry name" value="LpxK"/>
</dbReference>
<dbReference type="PANTHER" id="PTHR42724">
    <property type="entry name" value="TETRAACYLDISACCHARIDE 4'-KINASE"/>
    <property type="match status" value="1"/>
</dbReference>
<dbReference type="HAMAP" id="MF_00409">
    <property type="entry name" value="LpxK"/>
    <property type="match status" value="1"/>
</dbReference>
<keyword evidence="10 13" id="KW-0067">ATP-binding</keyword>
<dbReference type="Proteomes" id="UP000544222">
    <property type="component" value="Unassembled WGS sequence"/>
</dbReference>
<comment type="catalytic activity">
    <reaction evidence="13">
        <text>a lipid A disaccharide + ATP = a lipid IVA + ADP + H(+)</text>
        <dbReference type="Rhea" id="RHEA:67840"/>
        <dbReference type="ChEBI" id="CHEBI:15378"/>
        <dbReference type="ChEBI" id="CHEBI:30616"/>
        <dbReference type="ChEBI" id="CHEBI:176343"/>
        <dbReference type="ChEBI" id="CHEBI:176425"/>
        <dbReference type="ChEBI" id="CHEBI:456216"/>
        <dbReference type="EC" id="2.7.1.130"/>
    </reaction>
</comment>
<evidence type="ECO:0000256" key="13">
    <source>
        <dbReference type="HAMAP-Rule" id="MF_00409"/>
    </source>
</evidence>
<sequence length="360" mass="41202">METLLLLSKPIRFLLALLFELGVKVRNILFDYNLLPSETFNVPVIAIGNITVGGTGKTPHTEYVLKMLSQQMHVAVLSRGYKRKSKGFQLGDEHATATLLGDEPFQMFRKFPQVTVAVDANRRRGIRNLLRIHTEDPIGAIVLDDAFQHRFVKPTVNILLVDSHRLITEDALMPYGRLREPASNKKRANIVIVTKCDRSLQPIDYRLIQKKLSLFPYQTLYYTTYGYEALYPVFPQYVTIAAITPDELASKNLLIVSGIANPDFMIEFLSSHAKTLETISFLDHYAFKKKDYDTIQKAFEELNHDKYVVVTEKDAARLYSDPLLPEELKPYIYALPIAVEFINNQDQVFNHQIISYVSKN</sequence>
<keyword evidence="5 13" id="KW-0444">Lipid biosynthesis</keyword>
<keyword evidence="8 13" id="KW-0547">Nucleotide-binding</keyword>
<organism evidence="14 15">
    <name type="scientific">Microbacter margulisiae</name>
    <dbReference type="NCBI Taxonomy" id="1350067"/>
    <lineage>
        <taxon>Bacteria</taxon>
        <taxon>Pseudomonadati</taxon>
        <taxon>Bacteroidota</taxon>
        <taxon>Bacteroidia</taxon>
        <taxon>Bacteroidales</taxon>
        <taxon>Porphyromonadaceae</taxon>
        <taxon>Microbacter</taxon>
    </lineage>
</organism>
<evidence type="ECO:0000256" key="3">
    <source>
        <dbReference type="ARBA" id="ARBA00012071"/>
    </source>
</evidence>
<keyword evidence="15" id="KW-1185">Reference proteome</keyword>
<evidence type="ECO:0000256" key="11">
    <source>
        <dbReference type="ARBA" id="ARBA00023098"/>
    </source>
</evidence>
<dbReference type="NCBIfam" id="TIGR00682">
    <property type="entry name" value="lpxK"/>
    <property type="match status" value="1"/>
</dbReference>
<evidence type="ECO:0000256" key="9">
    <source>
        <dbReference type="ARBA" id="ARBA00022777"/>
    </source>
</evidence>
<evidence type="ECO:0000256" key="10">
    <source>
        <dbReference type="ARBA" id="ARBA00022840"/>
    </source>
</evidence>
<dbReference type="GO" id="GO:0005524">
    <property type="term" value="F:ATP binding"/>
    <property type="evidence" value="ECO:0007669"/>
    <property type="project" value="UniProtKB-UniRule"/>
</dbReference>
<dbReference type="GO" id="GO:0009029">
    <property type="term" value="F:lipid-A 4'-kinase activity"/>
    <property type="evidence" value="ECO:0007669"/>
    <property type="project" value="UniProtKB-UniRule"/>
</dbReference>
<dbReference type="EC" id="2.7.1.130" evidence="3 13"/>
<evidence type="ECO:0000256" key="4">
    <source>
        <dbReference type="ARBA" id="ARBA00016436"/>
    </source>
</evidence>
<evidence type="ECO:0000256" key="8">
    <source>
        <dbReference type="ARBA" id="ARBA00022741"/>
    </source>
</evidence>
<evidence type="ECO:0000313" key="15">
    <source>
        <dbReference type="Proteomes" id="UP000544222"/>
    </source>
</evidence>
<keyword evidence="11 13" id="KW-0443">Lipid metabolism</keyword>
<evidence type="ECO:0000256" key="5">
    <source>
        <dbReference type="ARBA" id="ARBA00022516"/>
    </source>
</evidence>
<dbReference type="GO" id="GO:0009245">
    <property type="term" value="P:lipid A biosynthetic process"/>
    <property type="evidence" value="ECO:0007669"/>
    <property type="project" value="UniProtKB-UniRule"/>
</dbReference>
<accession>A0A7W5DR16</accession>
<comment type="pathway">
    <text evidence="2 13">Glycolipid biosynthesis; lipid IV(A) biosynthesis; lipid IV(A) from (3R)-3-hydroxytetradecanoyl-[acyl-carrier-protein] and UDP-N-acetyl-alpha-D-glucosamine: step 6/6.</text>
</comment>
<comment type="similarity">
    <text evidence="13">Belongs to the LpxK family.</text>
</comment>
<evidence type="ECO:0000256" key="2">
    <source>
        <dbReference type="ARBA" id="ARBA00004870"/>
    </source>
</evidence>
<evidence type="ECO:0000256" key="12">
    <source>
        <dbReference type="ARBA" id="ARBA00029757"/>
    </source>
</evidence>
<reference evidence="14 15" key="1">
    <citation type="submission" date="2020-08" db="EMBL/GenBank/DDBJ databases">
        <title>Genomic Encyclopedia of Type Strains, Phase IV (KMG-IV): sequencing the most valuable type-strain genomes for metagenomic binning, comparative biology and taxonomic classification.</title>
        <authorList>
            <person name="Goeker M."/>
        </authorList>
    </citation>
    <scope>NUCLEOTIDE SEQUENCE [LARGE SCALE GENOMIC DNA]</scope>
    <source>
        <strain evidence="14 15">DSM 27471</strain>
    </source>
</reference>
<evidence type="ECO:0000256" key="6">
    <source>
        <dbReference type="ARBA" id="ARBA00022556"/>
    </source>
</evidence>
<dbReference type="AlphaFoldDB" id="A0A7W5DR16"/>
<dbReference type="InterPro" id="IPR027417">
    <property type="entry name" value="P-loop_NTPase"/>
</dbReference>
<dbReference type="EMBL" id="JACHYB010000001">
    <property type="protein sequence ID" value="MBB3187510.1"/>
    <property type="molecule type" value="Genomic_DNA"/>
</dbReference>